<gene>
    <name evidence="2" type="ORF">RMAR1173_LOCUS16712</name>
</gene>
<protein>
    <submittedName>
        <fullName evidence="2">Uncharacterized protein</fullName>
    </submittedName>
</protein>
<organism evidence="2">
    <name type="scientific">Rhizochromulina marina</name>
    <dbReference type="NCBI Taxonomy" id="1034831"/>
    <lineage>
        <taxon>Eukaryota</taxon>
        <taxon>Sar</taxon>
        <taxon>Stramenopiles</taxon>
        <taxon>Ochrophyta</taxon>
        <taxon>Dictyochophyceae</taxon>
        <taxon>Rhizochromulinales</taxon>
        <taxon>Rhizochromulina</taxon>
    </lineage>
</organism>
<evidence type="ECO:0000256" key="1">
    <source>
        <dbReference type="SAM" id="MobiDB-lite"/>
    </source>
</evidence>
<feature type="compositionally biased region" description="Gly residues" evidence="1">
    <location>
        <begin position="7"/>
        <end position="17"/>
    </location>
</feature>
<feature type="region of interest" description="Disordered" evidence="1">
    <location>
        <begin position="103"/>
        <end position="160"/>
    </location>
</feature>
<sequence length="253" mass="27322">MTAKASSGGGSGGGEGGWKSDHEWVNRPIRRRILEPGADGDTFVDGVITGWLSAKESDFEDSSGTPAPLWHVRYTSGSLAGDEEDLERHEVEESILPLDVAAAAGKHQRKPKASGKEPTASGNGDNPKAVGGRSGKKSSAKNARGRPSAREDDSDEWQQDHDWVGAKVRRKVVEDDKTGMPSIVEGKVICWLSAENSNYDDKDGKPAALWRVKYTTGVIAGELEDFEEHDILASLHPRPNGNGGNSQKRQRKL</sequence>
<name>A0A7S2WSB3_9STRA</name>
<dbReference type="AlphaFoldDB" id="A0A7S2WSB3"/>
<dbReference type="EMBL" id="HBHJ01025371">
    <property type="protein sequence ID" value="CAD9704815.1"/>
    <property type="molecule type" value="Transcribed_RNA"/>
</dbReference>
<accession>A0A7S2WSB3</accession>
<evidence type="ECO:0000313" key="2">
    <source>
        <dbReference type="EMBL" id="CAD9704815.1"/>
    </source>
</evidence>
<feature type="region of interest" description="Disordered" evidence="1">
    <location>
        <begin position="231"/>
        <end position="253"/>
    </location>
</feature>
<feature type="region of interest" description="Disordered" evidence="1">
    <location>
        <begin position="1"/>
        <end position="22"/>
    </location>
</feature>
<proteinExistence type="predicted"/>
<reference evidence="2" key="1">
    <citation type="submission" date="2021-01" db="EMBL/GenBank/DDBJ databases">
        <authorList>
            <person name="Corre E."/>
            <person name="Pelletier E."/>
            <person name="Niang G."/>
            <person name="Scheremetjew M."/>
            <person name="Finn R."/>
            <person name="Kale V."/>
            <person name="Holt S."/>
            <person name="Cochrane G."/>
            <person name="Meng A."/>
            <person name="Brown T."/>
            <person name="Cohen L."/>
        </authorList>
    </citation>
    <scope>NUCLEOTIDE SEQUENCE</scope>
    <source>
        <strain evidence="2">CCMP1243</strain>
    </source>
</reference>